<feature type="compositionally biased region" description="Basic and acidic residues" evidence="1">
    <location>
        <begin position="336"/>
        <end position="345"/>
    </location>
</feature>
<feature type="region of interest" description="Disordered" evidence="1">
    <location>
        <begin position="705"/>
        <end position="729"/>
    </location>
</feature>
<dbReference type="Pfam" id="PF14309">
    <property type="entry name" value="DUF4378"/>
    <property type="match status" value="1"/>
</dbReference>
<gene>
    <name evidence="4" type="ORF">F383_11831</name>
</gene>
<proteinExistence type="predicted"/>
<dbReference type="InterPro" id="IPR032795">
    <property type="entry name" value="DUF3741-assoc"/>
</dbReference>
<protein>
    <submittedName>
        <fullName evidence="4">50S ribosomal L3</fullName>
    </submittedName>
</protein>
<dbReference type="AlphaFoldDB" id="A0A0B0NIJ1"/>
<feature type="domain" description="DUF3741" evidence="3">
    <location>
        <begin position="76"/>
        <end position="106"/>
    </location>
</feature>
<feature type="compositionally biased region" description="Basic residues" evidence="1">
    <location>
        <begin position="434"/>
        <end position="444"/>
    </location>
</feature>
<feature type="compositionally biased region" description="Low complexity" evidence="1">
    <location>
        <begin position="326"/>
        <end position="335"/>
    </location>
</feature>
<dbReference type="PANTHER" id="PTHR21726">
    <property type="entry name" value="PHOSPHATIDYLINOSITOL N-ACETYLGLUCOSAMINYLTRANSFERASE SUBUNIT P DOWN SYNDROME CRITICAL REGION PROTEIN 5 -RELATED"/>
    <property type="match status" value="1"/>
</dbReference>
<feature type="compositionally biased region" description="Polar residues" evidence="1">
    <location>
        <begin position="61"/>
        <end position="80"/>
    </location>
</feature>
<reference evidence="5" key="1">
    <citation type="submission" date="2014-09" db="EMBL/GenBank/DDBJ databases">
        <authorList>
            <person name="Mudge J."/>
            <person name="Ramaraj T."/>
            <person name="Lindquist I.E."/>
            <person name="Bharti A.K."/>
            <person name="Sundararajan A."/>
            <person name="Cameron C.T."/>
            <person name="Woodward J.E."/>
            <person name="May G.D."/>
            <person name="Brubaker C."/>
            <person name="Broadhvest J."/>
            <person name="Wilkins T.A."/>
        </authorList>
    </citation>
    <scope>NUCLEOTIDE SEQUENCE</scope>
    <source>
        <strain evidence="5">cv. AKA8401</strain>
    </source>
</reference>
<dbReference type="InterPro" id="IPR025486">
    <property type="entry name" value="DUF4378"/>
</dbReference>
<feature type="compositionally biased region" description="Basic and acidic residues" evidence="1">
    <location>
        <begin position="35"/>
        <end position="47"/>
    </location>
</feature>
<dbReference type="PANTHER" id="PTHR21726:SF57">
    <property type="entry name" value="SERINE-RICH ADHESIN FOR PLATELETS-LIKE PROTEIN"/>
    <property type="match status" value="1"/>
</dbReference>
<feature type="region of interest" description="Disordered" evidence="1">
    <location>
        <begin position="581"/>
        <end position="602"/>
    </location>
</feature>
<feature type="compositionally biased region" description="Polar residues" evidence="1">
    <location>
        <begin position="365"/>
        <end position="425"/>
    </location>
</feature>
<dbReference type="Proteomes" id="UP000032142">
    <property type="component" value="Unassembled WGS sequence"/>
</dbReference>
<keyword evidence="5" id="KW-1185">Reference proteome</keyword>
<feature type="compositionally biased region" description="Polar residues" evidence="1">
    <location>
        <begin position="581"/>
        <end position="592"/>
    </location>
</feature>
<dbReference type="EMBL" id="KN394790">
    <property type="protein sequence ID" value="KHG10886.1"/>
    <property type="molecule type" value="Genomic_DNA"/>
</dbReference>
<feature type="domain" description="DUF4378" evidence="2">
    <location>
        <begin position="737"/>
        <end position="884"/>
    </location>
</feature>
<accession>A0A0B0NIJ1</accession>
<feature type="region of interest" description="Disordered" evidence="1">
    <location>
        <begin position="502"/>
        <end position="526"/>
    </location>
</feature>
<organism evidence="4 5">
    <name type="scientific">Gossypium arboreum</name>
    <name type="common">Tree cotton</name>
    <name type="synonym">Gossypium nanking</name>
    <dbReference type="NCBI Taxonomy" id="29729"/>
    <lineage>
        <taxon>Eukaryota</taxon>
        <taxon>Viridiplantae</taxon>
        <taxon>Streptophyta</taxon>
        <taxon>Embryophyta</taxon>
        <taxon>Tracheophyta</taxon>
        <taxon>Spermatophyta</taxon>
        <taxon>Magnoliopsida</taxon>
        <taxon>eudicotyledons</taxon>
        <taxon>Gunneridae</taxon>
        <taxon>Pentapetalae</taxon>
        <taxon>rosids</taxon>
        <taxon>malvids</taxon>
        <taxon>Malvales</taxon>
        <taxon>Malvaceae</taxon>
        <taxon>Malvoideae</taxon>
        <taxon>Gossypium</taxon>
    </lineage>
</organism>
<feature type="compositionally biased region" description="Low complexity" evidence="1">
    <location>
        <begin position="509"/>
        <end position="526"/>
    </location>
</feature>
<evidence type="ECO:0000313" key="5">
    <source>
        <dbReference type="Proteomes" id="UP000032142"/>
    </source>
</evidence>
<feature type="region of interest" description="Disordered" evidence="1">
    <location>
        <begin position="295"/>
        <end position="467"/>
    </location>
</feature>
<feature type="region of interest" description="Disordered" evidence="1">
    <location>
        <begin position="27"/>
        <end position="85"/>
    </location>
</feature>
<feature type="compositionally biased region" description="Low complexity" evidence="1">
    <location>
        <begin position="593"/>
        <end position="602"/>
    </location>
</feature>
<evidence type="ECO:0000313" key="4">
    <source>
        <dbReference type="EMBL" id="KHG10886.1"/>
    </source>
</evidence>
<evidence type="ECO:0000259" key="2">
    <source>
        <dbReference type="Pfam" id="PF14309"/>
    </source>
</evidence>
<dbReference type="Pfam" id="PF14383">
    <property type="entry name" value="VARLMGL"/>
    <property type="match status" value="1"/>
</dbReference>
<feature type="compositionally biased region" description="Polar residues" evidence="1">
    <location>
        <begin position="145"/>
        <end position="155"/>
    </location>
</feature>
<evidence type="ECO:0000256" key="1">
    <source>
        <dbReference type="SAM" id="MobiDB-lite"/>
    </source>
</evidence>
<sequence>MEAERKRAKGGFFQLFDWNGKSRKKLFSNNSELQEESKRGKAEEHAVKPPPYSVREGDEYSATSNNTRSGDFNSSSSVTSDEGYGSRAPGVVARLMGLDSLPTLNVSELSSIPYSGSSSLRVSHTERNTPNLWNEYQPADYANISNKLDRSSSNPIEPRSRKVQNRPIERFQTEILPPKSAKPIPITHHKLLSPIRNPAFTPTKNAAYIMEAAAKIIEASPQATSKGKVPSFGSSSVPLKMRNLKEKIEAAHKASRPQRADECGESTVKPLKVQHKDKIRCKSDYTPTFRITKDSEKSISNGSRKKGKAVSLAEQARVSIQRKEGSSSSFNGSVVNKKERNDAKRKQFSTSVSDVQRTVEKRTSANRTNNVLRQNNQKQNCISNRDYSTSKSSTLDQQGKNGRSINGTTGLNRTVNSRKTVSVATDTAKEVPMSRRKNLPRKKRPVNEDLPVGETVPDISSKNGGERSIKCNVTADGHLNQDSDIKKTSMDVISFTFTSPLSRSMPDVSSTSKVSEQSSSFDTDPSSDNDLLFLKSSSFSSPGFNVIGGDALSVILEKKLQELTCRIESSNCNIIIEGTSASPTSSLQNSVPSSDTATTTSAAHQKTLQVDLDHDISYSSSDFDHSSDKLGIDWGKWQLSEEIEEQNAGSSSSENDIEVDNQHPGLLLTLKHAVTSGSCSGSRNSSKPFLLVQDQEFGMELTDLASSKPSGEMDKKHLTRPPNSGDCKESTDWENGFVKMVLKDSELLFTEYALGQTEKVMTLKASNQLEHLNGAERNGEDYKLEQKLLLDCVSECVESRYRQVSVGSCKGLVKWEILIQNREWLAKEVYKEIFGWKSLDDTMVDDLVDKDMSTKYGRWLDFDMEAFEEGVEIEKIVLTSLVDELVSDLLLLL</sequence>
<evidence type="ECO:0000259" key="3">
    <source>
        <dbReference type="Pfam" id="PF14383"/>
    </source>
</evidence>
<feature type="region of interest" description="Disordered" evidence="1">
    <location>
        <begin position="145"/>
        <end position="166"/>
    </location>
</feature>
<name>A0A0B0NIJ1_GOSAR</name>